<dbReference type="Gene3D" id="4.10.1000.10">
    <property type="entry name" value="Zinc finger, CCCH-type"/>
    <property type="match status" value="2"/>
</dbReference>
<comment type="caution">
    <text evidence="4">The sequence shown here is derived from an EMBL/GenBank/DDBJ whole genome shotgun (WGS) entry which is preliminary data.</text>
</comment>
<organism evidence="4 5">
    <name type="scientific">Stylosanthes scabra</name>
    <dbReference type="NCBI Taxonomy" id="79078"/>
    <lineage>
        <taxon>Eukaryota</taxon>
        <taxon>Viridiplantae</taxon>
        <taxon>Streptophyta</taxon>
        <taxon>Embryophyta</taxon>
        <taxon>Tracheophyta</taxon>
        <taxon>Spermatophyta</taxon>
        <taxon>Magnoliopsida</taxon>
        <taxon>eudicotyledons</taxon>
        <taxon>Gunneridae</taxon>
        <taxon>Pentapetalae</taxon>
        <taxon>rosids</taxon>
        <taxon>fabids</taxon>
        <taxon>Fabales</taxon>
        <taxon>Fabaceae</taxon>
        <taxon>Papilionoideae</taxon>
        <taxon>50 kb inversion clade</taxon>
        <taxon>dalbergioids sensu lato</taxon>
        <taxon>Dalbergieae</taxon>
        <taxon>Pterocarpus clade</taxon>
        <taxon>Stylosanthes</taxon>
    </lineage>
</organism>
<dbReference type="PANTHER" id="PTHR46156">
    <property type="entry name" value="CCCH ZINGC FINGER"/>
    <property type="match status" value="1"/>
</dbReference>
<feature type="zinc finger region" description="C3H1-type" evidence="1">
    <location>
        <begin position="498"/>
        <end position="524"/>
    </location>
</feature>
<feature type="region of interest" description="Disordered" evidence="2">
    <location>
        <begin position="41"/>
        <end position="61"/>
    </location>
</feature>
<keyword evidence="5" id="KW-1185">Reference proteome</keyword>
<keyword evidence="1" id="KW-0862">Zinc</keyword>
<dbReference type="PROSITE" id="PS50103">
    <property type="entry name" value="ZF_C3H1"/>
    <property type="match status" value="3"/>
</dbReference>
<accession>A0ABU6RHE2</accession>
<dbReference type="InterPro" id="IPR000571">
    <property type="entry name" value="Znf_CCCH"/>
</dbReference>
<dbReference type="EMBL" id="JASCZI010030541">
    <property type="protein sequence ID" value="MED6123478.1"/>
    <property type="molecule type" value="Genomic_DNA"/>
</dbReference>
<keyword evidence="1" id="KW-0863">Zinc-finger</keyword>
<feature type="domain" description="C3H1-type" evidence="3">
    <location>
        <begin position="443"/>
        <end position="472"/>
    </location>
</feature>
<evidence type="ECO:0000259" key="3">
    <source>
        <dbReference type="PROSITE" id="PS50103"/>
    </source>
</evidence>
<proteinExistence type="predicted"/>
<feature type="domain" description="C3H1-type" evidence="3">
    <location>
        <begin position="525"/>
        <end position="552"/>
    </location>
</feature>
<sequence>MAVVPECVIPKTSKDQSFNFSRSKPFTSAARVLKPRTWLRTGNNYPGSLSGSKPSSTTTPRNKLIPQMKGNTQNTLYIHKGNSLVRKVIPVSASTLMSVANQLPSLSSDNFQKSIRSECMVKVPGQSGALKTGVNGVKLELLKYSETYENQMGPDNGGAGQVEISSSNAKKLVYMKPKSNTLVASMNLSDLSVSADGKTQTAYSNGYYKKRKNQLIRTSFVSHISPTLTMQDSNVNSDGPLGSKEICSRCTKKWSQKVAGSLCKPLKAPLVWTLSSKHNIDSGHYGKILPQLFQWKRSTLRRRFIHNHDLSSNSTPSSANSKKLLLLGKRDTVYTRSTHRFSHQKPKALDAGGSILKGSKFTGRHSEKIHEEALAVAVLERKTREQKGLAAKGSIPRRLVIGKNVYFQIGKGNQLIRDPKKRTWILANEKVRWSLHTARQRLARKQKYCQFFTRFGKCNKDDGKCSYIHDPSKVVFCTKFLNGLCSNGNCKLTHKVIPERMPDCSYFLQGLCTNRNCPYRHVNVNPKASLCGEFLKGYCADGNECRKKHSYVCPTFEAMGNCEEGTKCKLHHPKKQSKGKKRKRSEDENVGRARYFGSIPTDIKEAGINRIMVAERQWKQSHDKEGDVADYISFEVEESFDQPYVQETPYNNDIWDMQLENLDELITPVLILKKNFMVQSSSLQ</sequence>
<dbReference type="Proteomes" id="UP001341840">
    <property type="component" value="Unassembled WGS sequence"/>
</dbReference>
<reference evidence="4 5" key="1">
    <citation type="journal article" date="2023" name="Plants (Basel)">
        <title>Bridging the Gap: Combining Genomics and Transcriptomics Approaches to Understand Stylosanthes scabra, an Orphan Legume from the Brazilian Caatinga.</title>
        <authorList>
            <person name="Ferreira-Neto J.R.C."/>
            <person name="da Silva M.D."/>
            <person name="Binneck E."/>
            <person name="de Melo N.F."/>
            <person name="da Silva R.H."/>
            <person name="de Melo A.L.T.M."/>
            <person name="Pandolfi V."/>
            <person name="Bustamante F.O."/>
            <person name="Brasileiro-Vidal A.C."/>
            <person name="Benko-Iseppon A.M."/>
        </authorList>
    </citation>
    <scope>NUCLEOTIDE SEQUENCE [LARGE SCALE GENOMIC DNA]</scope>
    <source>
        <tissue evidence="4">Leaves</tissue>
    </source>
</reference>
<feature type="zinc finger region" description="C3H1-type" evidence="1">
    <location>
        <begin position="525"/>
        <end position="552"/>
    </location>
</feature>
<evidence type="ECO:0000256" key="2">
    <source>
        <dbReference type="SAM" id="MobiDB-lite"/>
    </source>
</evidence>
<evidence type="ECO:0000313" key="5">
    <source>
        <dbReference type="Proteomes" id="UP001341840"/>
    </source>
</evidence>
<keyword evidence="1" id="KW-0479">Metal-binding</keyword>
<evidence type="ECO:0000313" key="4">
    <source>
        <dbReference type="EMBL" id="MED6123478.1"/>
    </source>
</evidence>
<dbReference type="PANTHER" id="PTHR46156:SF1">
    <property type="entry name" value="ZINC FINGER CCCH DOMAIN-CONTAINING PROTEIN 3"/>
    <property type="match status" value="1"/>
</dbReference>
<protein>
    <recommendedName>
        <fullName evidence="3">C3H1-type domain-containing protein</fullName>
    </recommendedName>
</protein>
<feature type="domain" description="C3H1-type" evidence="3">
    <location>
        <begin position="498"/>
        <end position="524"/>
    </location>
</feature>
<feature type="zinc finger region" description="C3H1-type" evidence="1">
    <location>
        <begin position="443"/>
        <end position="472"/>
    </location>
</feature>
<name>A0ABU6RHE2_9FABA</name>
<dbReference type="SMART" id="SM00356">
    <property type="entry name" value="ZnF_C3H1"/>
    <property type="match status" value="5"/>
</dbReference>
<evidence type="ECO:0000256" key="1">
    <source>
        <dbReference type="PROSITE-ProRule" id="PRU00723"/>
    </source>
</evidence>
<gene>
    <name evidence="4" type="ORF">PIB30_049489</name>
</gene>